<accession>A0ABW5H5X4</accession>
<sequence>MERGLPAASTVTTAVGMAVRAPSAHNAQPWRFAVGYRSLHLYADASRPPAGTVPDERDLVLSCGAALHHLRIAFAALGWRAETHRLPDPADPDHLAAVELHRHEPTLDEVALAAAIPLRRTDRRRHSSWRVPRRHLAGIAEAVAEEGVVVCVAEEAERCCLATAIEEALGEDDETVLLVLSTASDDRLSRLRAGEATSAALLTATRFGLASCPLTEPLELPGVRRTVEGKVTSGAFPQLVLRIGWAPANADPLPATPRYSVDDVLQPLEARVYQRS</sequence>
<organism evidence="1 2">
    <name type="scientific">Amycolatopsis silviterrae</name>
    <dbReference type="NCBI Taxonomy" id="1656914"/>
    <lineage>
        <taxon>Bacteria</taxon>
        <taxon>Bacillati</taxon>
        <taxon>Actinomycetota</taxon>
        <taxon>Actinomycetes</taxon>
        <taxon>Pseudonocardiales</taxon>
        <taxon>Pseudonocardiaceae</taxon>
        <taxon>Amycolatopsis</taxon>
    </lineage>
</organism>
<dbReference type="InterPro" id="IPR000415">
    <property type="entry name" value="Nitroreductase-like"/>
</dbReference>
<dbReference type="Gene3D" id="3.40.109.10">
    <property type="entry name" value="NADH Oxidase"/>
    <property type="match status" value="2"/>
</dbReference>
<dbReference type="InterPro" id="IPR050627">
    <property type="entry name" value="Nitroreductase/BluB"/>
</dbReference>
<proteinExistence type="predicted"/>
<dbReference type="EMBL" id="JBHUKS010000010">
    <property type="protein sequence ID" value="MFD2468672.1"/>
    <property type="molecule type" value="Genomic_DNA"/>
</dbReference>
<dbReference type="SUPFAM" id="SSF55469">
    <property type="entry name" value="FMN-dependent nitroreductase-like"/>
    <property type="match status" value="2"/>
</dbReference>
<reference evidence="2" key="1">
    <citation type="journal article" date="2019" name="Int. J. Syst. Evol. Microbiol.">
        <title>The Global Catalogue of Microorganisms (GCM) 10K type strain sequencing project: providing services to taxonomists for standard genome sequencing and annotation.</title>
        <authorList>
            <consortium name="The Broad Institute Genomics Platform"/>
            <consortium name="The Broad Institute Genome Sequencing Center for Infectious Disease"/>
            <person name="Wu L."/>
            <person name="Ma J."/>
        </authorList>
    </citation>
    <scope>NUCLEOTIDE SEQUENCE [LARGE SCALE GENOMIC DNA]</scope>
    <source>
        <strain evidence="2">CGMCC 4.7641</strain>
    </source>
</reference>
<dbReference type="PANTHER" id="PTHR23026">
    <property type="entry name" value="NADPH NITROREDUCTASE"/>
    <property type="match status" value="1"/>
</dbReference>
<keyword evidence="2" id="KW-1185">Reference proteome</keyword>
<dbReference type="PANTHER" id="PTHR23026:SF123">
    <property type="entry name" value="NAD(P)H NITROREDUCTASE RV3131-RELATED"/>
    <property type="match status" value="1"/>
</dbReference>
<name>A0ABW5H5X4_9PSEU</name>
<comment type="caution">
    <text evidence="1">The sequence shown here is derived from an EMBL/GenBank/DDBJ whole genome shotgun (WGS) entry which is preliminary data.</text>
</comment>
<evidence type="ECO:0000313" key="1">
    <source>
        <dbReference type="EMBL" id="MFD2468672.1"/>
    </source>
</evidence>
<gene>
    <name evidence="1" type="ORF">ACFSVL_14870</name>
</gene>
<evidence type="ECO:0000313" key="2">
    <source>
        <dbReference type="Proteomes" id="UP001597483"/>
    </source>
</evidence>
<dbReference type="RefSeq" id="WP_378304683.1">
    <property type="nucleotide sequence ID" value="NZ_JBHUKS010000010.1"/>
</dbReference>
<protein>
    <submittedName>
        <fullName evidence="1">NAD(P)H nitroreductase</fullName>
    </submittedName>
</protein>
<dbReference type="Proteomes" id="UP001597483">
    <property type="component" value="Unassembled WGS sequence"/>
</dbReference>